<gene>
    <name evidence="1" type="ORF">RINTHH_13880</name>
</gene>
<protein>
    <submittedName>
        <fullName evidence="1">Uncharacterized protein</fullName>
    </submittedName>
</protein>
<name>M1X0J5_9NOST</name>
<accession>M1X0J5</accession>
<dbReference type="Proteomes" id="UP000053051">
    <property type="component" value="Unassembled WGS sequence"/>
</dbReference>
<dbReference type="EMBL" id="CAIY01000046">
    <property type="protein sequence ID" value="CCH67543.1"/>
    <property type="molecule type" value="Genomic_DNA"/>
</dbReference>
<proteinExistence type="predicted"/>
<reference evidence="1 2" key="1">
    <citation type="submission" date="2012-05" db="EMBL/GenBank/DDBJ databases">
        <authorList>
            <person name="Hilton J."/>
        </authorList>
    </citation>
    <scope>NUCLEOTIDE SEQUENCE [LARGE SCALE GENOMIC DNA]</scope>
    <source>
        <strain evidence="1 2">HH01</strain>
    </source>
</reference>
<sequence length="59" mass="6594">MTKDLSEIQGNKNQDKYFYASIIEPTLADYLYKLESDLQLGLGVGHTLIALAYVDGRIS</sequence>
<comment type="caution">
    <text evidence="1">The sequence shown here is derived from an EMBL/GenBank/DDBJ whole genome shotgun (WGS) entry which is preliminary data.</text>
</comment>
<evidence type="ECO:0000313" key="1">
    <source>
        <dbReference type="EMBL" id="CCH67543.1"/>
    </source>
</evidence>
<keyword evidence="2" id="KW-1185">Reference proteome</keyword>
<evidence type="ECO:0000313" key="2">
    <source>
        <dbReference type="Proteomes" id="UP000053051"/>
    </source>
</evidence>
<dbReference type="AlphaFoldDB" id="M1X0J5"/>
<reference evidence="2" key="2">
    <citation type="submission" date="2016-01" db="EMBL/GenBank/DDBJ databases">
        <title>Diatom-associated endosymboitic cyanobacterium lacks core nitrogen metabolism enzymes.</title>
        <authorList>
            <person name="Hilton J.A."/>
            <person name="Foster R.A."/>
            <person name="Tripp H.J."/>
            <person name="Carter B.J."/>
            <person name="Zehr J.P."/>
            <person name="Villareal T.A."/>
        </authorList>
    </citation>
    <scope>NUCLEOTIDE SEQUENCE [LARGE SCALE GENOMIC DNA]</scope>
    <source>
        <strain evidence="2">HH01</strain>
    </source>
</reference>
<organism evidence="1 2">
    <name type="scientific">Richelia intracellularis HH01</name>
    <dbReference type="NCBI Taxonomy" id="1165094"/>
    <lineage>
        <taxon>Bacteria</taxon>
        <taxon>Bacillati</taxon>
        <taxon>Cyanobacteriota</taxon>
        <taxon>Cyanophyceae</taxon>
        <taxon>Nostocales</taxon>
        <taxon>Nostocaceae</taxon>
        <taxon>Richelia</taxon>
    </lineage>
</organism>